<evidence type="ECO:0000313" key="9">
    <source>
        <dbReference type="Proteomes" id="UP001321473"/>
    </source>
</evidence>
<evidence type="ECO:0000256" key="1">
    <source>
        <dbReference type="ARBA" id="ARBA00004651"/>
    </source>
</evidence>
<dbReference type="Proteomes" id="UP001321473">
    <property type="component" value="Unassembled WGS sequence"/>
</dbReference>
<evidence type="ECO:0000256" key="4">
    <source>
        <dbReference type="ARBA" id="ARBA00022989"/>
    </source>
</evidence>
<accession>A0AAQ4FMW9</accession>
<evidence type="ECO:0000256" key="7">
    <source>
        <dbReference type="SAM" id="Phobius"/>
    </source>
</evidence>
<feature type="transmembrane region" description="Helical" evidence="7">
    <location>
        <begin position="118"/>
        <end position="138"/>
    </location>
</feature>
<feature type="transmembrane region" description="Helical" evidence="7">
    <location>
        <begin position="180"/>
        <end position="202"/>
    </location>
</feature>
<evidence type="ECO:0000256" key="2">
    <source>
        <dbReference type="ARBA" id="ARBA00022475"/>
    </source>
</evidence>
<evidence type="ECO:0000256" key="6">
    <source>
        <dbReference type="ARBA" id="ARBA00023170"/>
    </source>
</evidence>
<dbReference type="PANTHER" id="PTHR21421:SF29">
    <property type="entry name" value="GUSTATORY RECEPTOR 5A FOR TREHALOSE-RELATED"/>
    <property type="match status" value="1"/>
</dbReference>
<dbReference type="AlphaFoldDB" id="A0AAQ4FMW9"/>
<sequence length="718" mass="81607">MSLDFFPLEQEQFQELMHLPRPQDKVFFVRARREVVPVAEASYMMKRFRKYGIVCRLLGCLFIEGIWDRSLKEARVRLISVYTLCSAACILLSVTLATFLISKLFLMSDIAQSFTKSLLFILNSVLITRITLNFGCMVRGSSGLLQFLRDSQEYEKSTSFVLSEDSEIRWRRRGARVRKFASVMASLVTYALVIRVPVLTLVRGDEEWWRLCATTVNIFSTFVMIFYDCVLYIVLSCCSDVLADYVRAQVVTLRRKNSRMHPNQQTRREVEKVRLNVAAIKSLKRSINEIWHPALAVWAACLILIACITLYAIAAGDFWHPDVWITMVYSVHASLSFADIAILSQAISDEAQKLKEATVCVGMSGNAEGFREEVQYLHDTIDPESMCLTGAGFFSLNKTLLVSSFTKSLLFIVNSIVMTRVTVNLGCMIRGSSRFLQFFRDSQDYEKFSGFVPFEDSEVRGLKQRFQAHKFAYVLALLVNYGLVIKVPVATLLQGAEEWWRLAAMFGSMFTSITVLFYDALAYIVLSYCSEVLAEYLRAEIRTLRRKDCRTRSHLQTSRGIEKVRLSVSTIKSLKRSINEIWHPALAAWSTGLILILCITLYAIATGDLQHPDVWMAIAYSVQTSISFADLAILSQALTDELFLVSNIAQSFTKSLLFIVNSVVTTRIILNFGCMVRGSSRLLQFLRDSQSYEKTASFVLFEDSEIRRISGGPRRGNF</sequence>
<keyword evidence="2" id="KW-1003">Cell membrane</keyword>
<proteinExistence type="predicted"/>
<name>A0AAQ4FMW9_AMBAM</name>
<feature type="transmembrane region" description="Helical" evidence="7">
    <location>
        <begin position="79"/>
        <end position="106"/>
    </location>
</feature>
<organism evidence="8 9">
    <name type="scientific">Amblyomma americanum</name>
    <name type="common">Lone star tick</name>
    <dbReference type="NCBI Taxonomy" id="6943"/>
    <lineage>
        <taxon>Eukaryota</taxon>
        <taxon>Metazoa</taxon>
        <taxon>Ecdysozoa</taxon>
        <taxon>Arthropoda</taxon>
        <taxon>Chelicerata</taxon>
        <taxon>Arachnida</taxon>
        <taxon>Acari</taxon>
        <taxon>Parasitiformes</taxon>
        <taxon>Ixodida</taxon>
        <taxon>Ixodoidea</taxon>
        <taxon>Ixodidae</taxon>
        <taxon>Amblyomminae</taxon>
        <taxon>Amblyomma</taxon>
    </lineage>
</organism>
<reference evidence="8 9" key="1">
    <citation type="journal article" date="2023" name="Arcadia Sci">
        <title>De novo assembly of a long-read Amblyomma americanum tick genome.</title>
        <authorList>
            <person name="Chou S."/>
            <person name="Poskanzer K.E."/>
            <person name="Rollins M."/>
            <person name="Thuy-Boun P.S."/>
        </authorList>
    </citation>
    <scope>NUCLEOTIDE SEQUENCE [LARGE SCALE GENOMIC DNA]</scope>
    <source>
        <strain evidence="8">F_SG_1</strain>
        <tissue evidence="8">Salivary glands</tissue>
    </source>
</reference>
<comment type="subcellular location">
    <subcellularLocation>
        <location evidence="1">Cell membrane</location>
        <topology evidence="1">Multi-pass membrane protein</topology>
    </subcellularLocation>
</comment>
<keyword evidence="3 7" id="KW-0812">Transmembrane</keyword>
<evidence type="ECO:0008006" key="10">
    <source>
        <dbReference type="Google" id="ProtNLM"/>
    </source>
</evidence>
<feature type="transmembrane region" description="Helical" evidence="7">
    <location>
        <begin position="208"/>
        <end position="235"/>
    </location>
</feature>
<gene>
    <name evidence="8" type="ORF">V5799_022134</name>
</gene>
<dbReference type="EMBL" id="JARKHS020001159">
    <property type="protein sequence ID" value="KAK8788091.1"/>
    <property type="molecule type" value="Genomic_DNA"/>
</dbReference>
<keyword evidence="6" id="KW-0675">Receptor</keyword>
<keyword evidence="5 7" id="KW-0472">Membrane</keyword>
<keyword evidence="4 7" id="KW-1133">Transmembrane helix</keyword>
<evidence type="ECO:0000256" key="5">
    <source>
        <dbReference type="ARBA" id="ARBA00023136"/>
    </source>
</evidence>
<feature type="transmembrane region" description="Helical" evidence="7">
    <location>
        <begin position="326"/>
        <end position="347"/>
    </location>
</feature>
<feature type="transmembrane region" description="Helical" evidence="7">
    <location>
        <begin position="290"/>
        <end position="314"/>
    </location>
</feature>
<keyword evidence="9" id="KW-1185">Reference proteome</keyword>
<dbReference type="GO" id="GO:0005886">
    <property type="term" value="C:plasma membrane"/>
    <property type="evidence" value="ECO:0007669"/>
    <property type="project" value="UniProtKB-SubCell"/>
</dbReference>
<feature type="transmembrane region" description="Helical" evidence="7">
    <location>
        <begin position="499"/>
        <end position="518"/>
    </location>
</feature>
<dbReference type="GO" id="GO:0038023">
    <property type="term" value="F:signaling receptor activity"/>
    <property type="evidence" value="ECO:0007669"/>
    <property type="project" value="UniProtKB-ARBA"/>
</dbReference>
<dbReference type="InterPro" id="IPR013604">
    <property type="entry name" value="7TM_chemorcpt"/>
</dbReference>
<dbReference type="PANTHER" id="PTHR21421">
    <property type="entry name" value="GUSTATORY RECEPTOR"/>
    <property type="match status" value="1"/>
</dbReference>
<feature type="transmembrane region" description="Helical" evidence="7">
    <location>
        <begin position="471"/>
        <end position="493"/>
    </location>
</feature>
<feature type="transmembrane region" description="Helical" evidence="7">
    <location>
        <begin position="656"/>
        <end position="676"/>
    </location>
</feature>
<evidence type="ECO:0000313" key="8">
    <source>
        <dbReference type="EMBL" id="KAK8788091.1"/>
    </source>
</evidence>
<dbReference type="GO" id="GO:0050909">
    <property type="term" value="P:sensory perception of taste"/>
    <property type="evidence" value="ECO:0007669"/>
    <property type="project" value="InterPro"/>
</dbReference>
<protein>
    <recommendedName>
        <fullName evidence="10">Gustatory receptor</fullName>
    </recommendedName>
</protein>
<comment type="caution">
    <text evidence="8">The sequence shown here is derived from an EMBL/GenBank/DDBJ whole genome shotgun (WGS) entry which is preliminary data.</text>
</comment>
<dbReference type="GO" id="GO:0051606">
    <property type="term" value="P:detection of stimulus"/>
    <property type="evidence" value="ECO:0007669"/>
    <property type="project" value="UniProtKB-ARBA"/>
</dbReference>
<evidence type="ECO:0000256" key="3">
    <source>
        <dbReference type="ARBA" id="ARBA00022692"/>
    </source>
</evidence>
<dbReference type="Pfam" id="PF08395">
    <property type="entry name" value="7tm_7"/>
    <property type="match status" value="1"/>
</dbReference>
<feature type="transmembrane region" description="Helical" evidence="7">
    <location>
        <begin position="581"/>
        <end position="605"/>
    </location>
</feature>